<dbReference type="OrthoDB" id="4919705at2"/>
<sequence>MSGFEFGIQGSSNQRFAVDWANGNMIEIAQMQNRLPRTWDELAQPGSELATLLEQLPSGPVDLRRTLFEGLWTAYVCLEEIAMVAQQQREGAAPSIMADLRAALLASGRVLFTLLPDTAESRRVERATTVMAQEADSLHRLYKEADAYRKAGIVNLPPEAEVAESRRLAKEMLKYGRPPGDAKMLQDVATVSAQVLARERQDEATDIERHLLWIFNVGSGFAHGYGWPSLLWRVGSLPTNTPGDYMLTSILVHQAHRLVLEQAGIGLE</sequence>
<comment type="caution">
    <text evidence="1">The sequence shown here is derived from an EMBL/GenBank/DDBJ whole genome shotgun (WGS) entry which is preliminary data.</text>
</comment>
<reference evidence="1 2" key="1">
    <citation type="submission" date="2018-01" db="EMBL/GenBank/DDBJ databases">
        <title>Lactibacter flavus gen. nov., sp. nov., a novel bacterium of the family Propionibacteriaceae isolated from raw milk and dairy products.</title>
        <authorList>
            <person name="Wenning M."/>
            <person name="Breitenwieser F."/>
            <person name="Huptas C."/>
            <person name="von Neubeck M."/>
            <person name="Busse H.-J."/>
            <person name="Scherer S."/>
        </authorList>
    </citation>
    <scope>NUCLEOTIDE SEQUENCE [LARGE SCALE GENOMIC DNA]</scope>
    <source>
        <strain evidence="1 2">VG341</strain>
    </source>
</reference>
<dbReference type="EMBL" id="PPCV01000003">
    <property type="protein sequence ID" value="RXW32745.1"/>
    <property type="molecule type" value="Genomic_DNA"/>
</dbReference>
<keyword evidence="2" id="KW-1185">Reference proteome</keyword>
<dbReference type="AlphaFoldDB" id="A0A4Q2EL62"/>
<evidence type="ECO:0000313" key="2">
    <source>
        <dbReference type="Proteomes" id="UP000290624"/>
    </source>
</evidence>
<evidence type="ECO:0000313" key="1">
    <source>
        <dbReference type="EMBL" id="RXW32745.1"/>
    </source>
</evidence>
<dbReference type="RefSeq" id="WP_129458357.1">
    <property type="nucleotide sequence ID" value="NZ_PPCV01000003.1"/>
</dbReference>
<proteinExistence type="predicted"/>
<protein>
    <submittedName>
        <fullName evidence="1">Uncharacterized protein</fullName>
    </submittedName>
</protein>
<gene>
    <name evidence="1" type="ORF">C1706_06280</name>
</gene>
<dbReference type="Proteomes" id="UP000290624">
    <property type="component" value="Unassembled WGS sequence"/>
</dbReference>
<name>A0A4Q2EL62_9ACTN</name>
<accession>A0A4Q2EL62</accession>
<organism evidence="1 2">
    <name type="scientific">Propioniciclava flava</name>
    <dbReference type="NCBI Taxonomy" id="2072026"/>
    <lineage>
        <taxon>Bacteria</taxon>
        <taxon>Bacillati</taxon>
        <taxon>Actinomycetota</taxon>
        <taxon>Actinomycetes</taxon>
        <taxon>Propionibacteriales</taxon>
        <taxon>Propionibacteriaceae</taxon>
        <taxon>Propioniciclava</taxon>
    </lineage>
</organism>